<protein>
    <recommendedName>
        <fullName evidence="4">MADS-box domain-containing protein</fullName>
    </recommendedName>
</protein>
<gene>
    <name evidence="2" type="ORF">B0J11DRAFT_512007</name>
</gene>
<evidence type="ECO:0008006" key="4">
    <source>
        <dbReference type="Google" id="ProtNLM"/>
    </source>
</evidence>
<evidence type="ECO:0000313" key="3">
    <source>
        <dbReference type="Proteomes" id="UP000700596"/>
    </source>
</evidence>
<accession>A0A9P9I9D3</accession>
<organism evidence="2 3">
    <name type="scientific">Dendryphion nanum</name>
    <dbReference type="NCBI Taxonomy" id="256645"/>
    <lineage>
        <taxon>Eukaryota</taxon>
        <taxon>Fungi</taxon>
        <taxon>Dikarya</taxon>
        <taxon>Ascomycota</taxon>
        <taxon>Pezizomycotina</taxon>
        <taxon>Dothideomycetes</taxon>
        <taxon>Pleosporomycetidae</taxon>
        <taxon>Pleosporales</taxon>
        <taxon>Torulaceae</taxon>
        <taxon>Dendryphion</taxon>
    </lineage>
</organism>
<comment type="caution">
    <text evidence="2">The sequence shown here is derived from an EMBL/GenBank/DDBJ whole genome shotgun (WGS) entry which is preliminary data.</text>
</comment>
<feature type="compositionally biased region" description="Basic and acidic residues" evidence="1">
    <location>
        <begin position="102"/>
        <end position="114"/>
    </location>
</feature>
<proteinExistence type="predicted"/>
<evidence type="ECO:0000313" key="2">
    <source>
        <dbReference type="EMBL" id="KAH7111752.1"/>
    </source>
</evidence>
<feature type="region of interest" description="Disordered" evidence="1">
    <location>
        <begin position="59"/>
        <end position="88"/>
    </location>
</feature>
<name>A0A9P9I9D3_9PLEO</name>
<feature type="region of interest" description="Disordered" evidence="1">
    <location>
        <begin position="101"/>
        <end position="123"/>
    </location>
</feature>
<reference evidence="2" key="1">
    <citation type="journal article" date="2021" name="Nat. Commun.">
        <title>Genetic determinants of endophytism in the Arabidopsis root mycobiome.</title>
        <authorList>
            <person name="Mesny F."/>
            <person name="Miyauchi S."/>
            <person name="Thiergart T."/>
            <person name="Pickel B."/>
            <person name="Atanasova L."/>
            <person name="Karlsson M."/>
            <person name="Huettel B."/>
            <person name="Barry K.W."/>
            <person name="Haridas S."/>
            <person name="Chen C."/>
            <person name="Bauer D."/>
            <person name="Andreopoulos W."/>
            <person name="Pangilinan J."/>
            <person name="LaButti K."/>
            <person name="Riley R."/>
            <person name="Lipzen A."/>
            <person name="Clum A."/>
            <person name="Drula E."/>
            <person name="Henrissat B."/>
            <person name="Kohler A."/>
            <person name="Grigoriev I.V."/>
            <person name="Martin F.M."/>
            <person name="Hacquard S."/>
        </authorList>
    </citation>
    <scope>NUCLEOTIDE SEQUENCE</scope>
    <source>
        <strain evidence="2">MPI-CAGE-CH-0243</strain>
    </source>
</reference>
<dbReference type="EMBL" id="JAGMWT010000023">
    <property type="protein sequence ID" value="KAH7111752.1"/>
    <property type="molecule type" value="Genomic_DNA"/>
</dbReference>
<keyword evidence="3" id="KW-1185">Reference proteome</keyword>
<dbReference type="Proteomes" id="UP000700596">
    <property type="component" value="Unassembled WGS sequence"/>
</dbReference>
<sequence length="123" mass="13767">MPTCQKPQAHAQSKARRAANNNYLKLCATLYEKLGKLCLEYGAEIYFIARRNGRITGFITPDEGGEPWSPPSQQSLSKMYPPPVLKSPANCRRARHKRAKAIHRETNSQHDARETTANVSSAD</sequence>
<dbReference type="AlphaFoldDB" id="A0A9P9I9D3"/>
<dbReference type="OrthoDB" id="3789765at2759"/>
<evidence type="ECO:0000256" key="1">
    <source>
        <dbReference type="SAM" id="MobiDB-lite"/>
    </source>
</evidence>